<evidence type="ECO:0000256" key="8">
    <source>
        <dbReference type="ARBA" id="ARBA00022967"/>
    </source>
</evidence>
<feature type="transmembrane region" description="Helical" evidence="16">
    <location>
        <begin position="47"/>
        <end position="68"/>
    </location>
</feature>
<evidence type="ECO:0000256" key="3">
    <source>
        <dbReference type="ARBA" id="ARBA00012944"/>
    </source>
</evidence>
<keyword evidence="7 16" id="KW-0812">Transmembrane</keyword>
<keyword evidence="11" id="KW-0520">NAD</keyword>
<keyword evidence="8" id="KW-1278">Translocase</keyword>
<keyword evidence="13 16" id="KW-0472">Membrane</keyword>
<evidence type="ECO:0000256" key="12">
    <source>
        <dbReference type="ARBA" id="ARBA00023128"/>
    </source>
</evidence>
<dbReference type="GO" id="GO:0031966">
    <property type="term" value="C:mitochondrial membrane"/>
    <property type="evidence" value="ECO:0007669"/>
    <property type="project" value="UniProtKB-SubCell"/>
</dbReference>
<proteinExistence type="inferred from homology"/>
<dbReference type="GO" id="GO:0008137">
    <property type="term" value="F:NADH dehydrogenase (ubiquinone) activity"/>
    <property type="evidence" value="ECO:0007669"/>
    <property type="project" value="UniProtKB-EC"/>
</dbReference>
<evidence type="ECO:0000256" key="10">
    <source>
        <dbReference type="ARBA" id="ARBA00022989"/>
    </source>
</evidence>
<evidence type="ECO:0000256" key="9">
    <source>
        <dbReference type="ARBA" id="ARBA00022982"/>
    </source>
</evidence>
<feature type="transmembrane region" description="Helical" evidence="16">
    <location>
        <begin position="117"/>
        <end position="139"/>
    </location>
</feature>
<accession>A0A2P1CMM4</accession>
<dbReference type="AlphaFoldDB" id="A0A2P1CMM4"/>
<organism evidence="17">
    <name type="scientific">Megymenum sp. YW-2018</name>
    <dbReference type="NCBI Taxonomy" id="2080381"/>
    <lineage>
        <taxon>Eukaryota</taxon>
        <taxon>Metazoa</taxon>
        <taxon>Ecdysozoa</taxon>
        <taxon>Arthropoda</taxon>
        <taxon>Hexapoda</taxon>
        <taxon>Insecta</taxon>
        <taxon>Pterygota</taxon>
        <taxon>Neoptera</taxon>
        <taxon>Paraneoptera</taxon>
        <taxon>Hemiptera</taxon>
        <taxon>Heteroptera</taxon>
        <taxon>Panheteroptera</taxon>
        <taxon>Pentatomomorpha</taxon>
        <taxon>Pentatomoidea</taxon>
        <taxon>Dinidoridae</taxon>
        <taxon>Megymenum</taxon>
    </lineage>
</organism>
<evidence type="ECO:0000313" key="17">
    <source>
        <dbReference type="EMBL" id="AVJ52582.1"/>
    </source>
</evidence>
<evidence type="ECO:0000256" key="6">
    <source>
        <dbReference type="ARBA" id="ARBA00022660"/>
    </source>
</evidence>
<dbReference type="InterPro" id="IPR050269">
    <property type="entry name" value="ComplexI_Subunit6"/>
</dbReference>
<evidence type="ECO:0000256" key="16">
    <source>
        <dbReference type="SAM" id="Phobius"/>
    </source>
</evidence>
<comment type="similarity">
    <text evidence="2">Belongs to the complex I subunit 6 family.</text>
</comment>
<evidence type="ECO:0000256" key="13">
    <source>
        <dbReference type="ARBA" id="ARBA00023136"/>
    </source>
</evidence>
<dbReference type="PANTHER" id="PTHR11435">
    <property type="entry name" value="NADH UBIQUINONE OXIDOREDUCTASE SUBUNIT ND6"/>
    <property type="match status" value="1"/>
</dbReference>
<evidence type="ECO:0000256" key="7">
    <source>
        <dbReference type="ARBA" id="ARBA00022692"/>
    </source>
</evidence>
<sequence>MSILLTLMTSLSLLFLWMKHPLSMGFILICQTFVVAVIIGMTLSSFLLSYIIIIIMLSGVLVLFTYMASVASNEKFQSSMSLMISFTITNFIIYMTSSNFMEMVTYPNDKIYSEMMYLIKMYSTSSAYITIMMILYLLITMIVTSNIATTTEGPLRIKN</sequence>
<reference evidence="17" key="1">
    <citation type="journal article" date="2018" name="Cladistics">
        <title>Phylogeny and the colourful history of jewel bugs (Insecta: Hemiptera: Scutelleridae).</title>
        <authorList>
            <person name="Wu Y."/>
            <person name="Redei D."/>
            <person name="Eger J."/>
            <person name="Wang Y."/>
            <person name="Wu H."/>
            <person name="Carapezza A."/>
            <person name="Kment P."/>
            <person name="Cai B."/>
            <person name="Sun X."/>
            <person name="Guo P."/>
            <person name="Luo J."/>
            <person name="Xie Q."/>
        </authorList>
    </citation>
    <scope>NUCLEOTIDE SEQUENCE</scope>
</reference>
<keyword evidence="6" id="KW-0679">Respiratory chain</keyword>
<geneLocation type="mitochondrion" evidence="17"/>
<dbReference type="PANTHER" id="PTHR11435:SF1">
    <property type="entry name" value="NADH-UBIQUINONE OXIDOREDUCTASE CHAIN 6"/>
    <property type="match status" value="1"/>
</dbReference>
<keyword evidence="12 17" id="KW-0496">Mitochondrion</keyword>
<evidence type="ECO:0000256" key="2">
    <source>
        <dbReference type="ARBA" id="ARBA00005698"/>
    </source>
</evidence>
<dbReference type="EMBL" id="MF173940">
    <property type="protein sequence ID" value="AVJ52582.1"/>
    <property type="molecule type" value="Genomic_DNA"/>
</dbReference>
<feature type="transmembrane region" description="Helical" evidence="16">
    <location>
        <begin position="21"/>
        <end position="41"/>
    </location>
</feature>
<feature type="transmembrane region" description="Helical" evidence="16">
    <location>
        <begin position="80"/>
        <end position="97"/>
    </location>
</feature>
<gene>
    <name evidence="17" type="primary">ND6</name>
</gene>
<comment type="catalytic activity">
    <reaction evidence="15">
        <text>a ubiquinone + NADH + 5 H(+)(in) = a ubiquinol + NAD(+) + 4 H(+)(out)</text>
        <dbReference type="Rhea" id="RHEA:29091"/>
        <dbReference type="Rhea" id="RHEA-COMP:9565"/>
        <dbReference type="Rhea" id="RHEA-COMP:9566"/>
        <dbReference type="ChEBI" id="CHEBI:15378"/>
        <dbReference type="ChEBI" id="CHEBI:16389"/>
        <dbReference type="ChEBI" id="CHEBI:17976"/>
        <dbReference type="ChEBI" id="CHEBI:57540"/>
        <dbReference type="ChEBI" id="CHEBI:57945"/>
        <dbReference type="EC" id="7.1.1.2"/>
    </reaction>
</comment>
<protein>
    <recommendedName>
        <fullName evidence="4">NADH-ubiquinone oxidoreductase chain 6</fullName>
        <ecNumber evidence="3">7.1.1.2</ecNumber>
    </recommendedName>
    <alternativeName>
        <fullName evidence="14">NADH dehydrogenase subunit 6</fullName>
    </alternativeName>
</protein>
<dbReference type="EC" id="7.1.1.2" evidence="3"/>
<evidence type="ECO:0000256" key="5">
    <source>
        <dbReference type="ARBA" id="ARBA00022448"/>
    </source>
</evidence>
<evidence type="ECO:0000256" key="4">
    <source>
        <dbReference type="ARBA" id="ARBA00021095"/>
    </source>
</evidence>
<keyword evidence="10 16" id="KW-1133">Transmembrane helix</keyword>
<evidence type="ECO:0000256" key="1">
    <source>
        <dbReference type="ARBA" id="ARBA00004225"/>
    </source>
</evidence>
<keyword evidence="5" id="KW-0813">Transport</keyword>
<keyword evidence="9" id="KW-0249">Electron transport</keyword>
<name>A0A2P1CMM4_9HEMI</name>
<comment type="subcellular location">
    <subcellularLocation>
        <location evidence="1">Mitochondrion membrane</location>
        <topology evidence="1">Multi-pass membrane protein</topology>
    </subcellularLocation>
</comment>
<evidence type="ECO:0000256" key="15">
    <source>
        <dbReference type="ARBA" id="ARBA00049551"/>
    </source>
</evidence>
<evidence type="ECO:0000256" key="11">
    <source>
        <dbReference type="ARBA" id="ARBA00023027"/>
    </source>
</evidence>
<evidence type="ECO:0000256" key="14">
    <source>
        <dbReference type="ARBA" id="ARBA00031019"/>
    </source>
</evidence>